<dbReference type="InterPro" id="IPR011051">
    <property type="entry name" value="RmlC_Cupin_sf"/>
</dbReference>
<evidence type="ECO:0000256" key="1">
    <source>
        <dbReference type="ARBA" id="ARBA00023015"/>
    </source>
</evidence>
<dbReference type="SMART" id="SM00342">
    <property type="entry name" value="HTH_ARAC"/>
    <property type="match status" value="1"/>
</dbReference>
<dbReference type="Gene3D" id="3.20.20.80">
    <property type="entry name" value="Glycosidases"/>
    <property type="match status" value="1"/>
</dbReference>
<dbReference type="GO" id="GO:0043565">
    <property type="term" value="F:sequence-specific DNA binding"/>
    <property type="evidence" value="ECO:0007669"/>
    <property type="project" value="InterPro"/>
</dbReference>
<keyword evidence="3" id="KW-0804">Transcription</keyword>
<name>A0A374NW42_9FIRM</name>
<reference evidence="5 6" key="1">
    <citation type="submission" date="2018-08" db="EMBL/GenBank/DDBJ databases">
        <title>A genome reference for cultivated species of the human gut microbiota.</title>
        <authorList>
            <person name="Zou Y."/>
            <person name="Xue W."/>
            <person name="Luo G."/>
        </authorList>
    </citation>
    <scope>NUCLEOTIDE SEQUENCE [LARGE SCALE GENOMIC DNA]</scope>
    <source>
        <strain evidence="5 6">TM09-12</strain>
    </source>
</reference>
<dbReference type="Gene3D" id="2.60.40.1500">
    <property type="entry name" value="Glycosyl hydrolase domain, family 39"/>
    <property type="match status" value="1"/>
</dbReference>
<proteinExistence type="predicted"/>
<dbReference type="InterPro" id="IPR018060">
    <property type="entry name" value="HTH_AraC"/>
</dbReference>
<sequence length="770" mass="89034">MGDSMKNVEMSLVNIESLPKLMHDYLECYLVVRGTAVAEVDGREYPMGEDDMIIIPPEDTYGILGNGDNMIAHCRVSVRYLNDVWDGFSACRIACNSVCAAGEQKEAFREIRGLFMKMLLIQLQRSEGYPFEFMACFFQFMQYLILHFADSRGQEEKREKERNSFDSVLRYVEDHYRQELTLNQMAKMNFISPQYFSKQFKQAAGVGFLQYLNQIRLRHAVSDLLLTEDSVIKIALQNGFCSAKAFTESFKREYRETPSDYRKKNTQKKIVIQNRIIRELPVDTEDGITELLNRIRRYEEKSRKLSAENLVRVNADSQAVRQLTLPAKIIHINHLHHVQNFFTIRQLEILQKRLDFQYVYCEAFCGPVDTLPPEFRMYRYYGEYKSLAVLKELGLIPFFKIDYNKVRRNFEAMESYLAYFEGLLSYLKETFYDWPEGRWMFELCDSGSGKPGEYHNFMKNMAACIHRVFPEAGIGLRLETDRLGNVDKGTMELLGGLNDLGRRPSFVTLTGWTAEAGPCGGSDNFEMLAGYHTHLIEQAYSGLKSAGMEGTPLYMVEWNTLCAADSCALTGSFFRSALILRSLIKNADSLAGIGFWLDTYHALTEESSDNRHILALFANGTIKRPAYFVLDIFHDLAGGVLYEDEHLLVVRIKKDEYHIVFYNAVYANPLLSVEPEFMEQAKKKYALELRHMESGTYQIKKYVYNNSSDGAYYHWDRIGWPEMFDGEVERYLEDAIVPGTTIMKEPVGEEYTMHVTMEMNGIVQYRIRKM</sequence>
<dbReference type="Gene3D" id="2.60.120.10">
    <property type="entry name" value="Jelly Rolls"/>
    <property type="match status" value="1"/>
</dbReference>
<dbReference type="InterPro" id="IPR014710">
    <property type="entry name" value="RmlC-like_jellyroll"/>
</dbReference>
<dbReference type="AlphaFoldDB" id="A0A374NW42"/>
<dbReference type="InterPro" id="IPR009057">
    <property type="entry name" value="Homeodomain-like_sf"/>
</dbReference>
<dbReference type="PROSITE" id="PS00041">
    <property type="entry name" value="HTH_ARAC_FAMILY_1"/>
    <property type="match status" value="1"/>
</dbReference>
<comment type="caution">
    <text evidence="5">The sequence shown here is derived from an EMBL/GenBank/DDBJ whole genome shotgun (WGS) entry which is preliminary data.</text>
</comment>
<dbReference type="Proteomes" id="UP000263014">
    <property type="component" value="Unassembled WGS sequence"/>
</dbReference>
<gene>
    <name evidence="5" type="ORF">DXD79_33020</name>
</gene>
<keyword evidence="1" id="KW-0805">Transcription regulation</keyword>
<dbReference type="PROSITE" id="PS01124">
    <property type="entry name" value="HTH_ARAC_FAMILY_2"/>
    <property type="match status" value="1"/>
</dbReference>
<feature type="domain" description="HTH araC/xylS-type" evidence="4">
    <location>
        <begin position="166"/>
        <end position="264"/>
    </location>
</feature>
<protein>
    <submittedName>
        <fullName evidence="5">Helix-turn-helix domain-containing protein</fullName>
    </submittedName>
</protein>
<evidence type="ECO:0000256" key="2">
    <source>
        <dbReference type="ARBA" id="ARBA00023125"/>
    </source>
</evidence>
<dbReference type="GO" id="GO:0003700">
    <property type="term" value="F:DNA-binding transcription factor activity"/>
    <property type="evidence" value="ECO:0007669"/>
    <property type="project" value="InterPro"/>
</dbReference>
<dbReference type="InterPro" id="IPR018062">
    <property type="entry name" value="HTH_AraC-typ_CS"/>
</dbReference>
<evidence type="ECO:0000259" key="4">
    <source>
        <dbReference type="PROSITE" id="PS01124"/>
    </source>
</evidence>
<organism evidence="5 6">
    <name type="scientific">Hungatella hathewayi</name>
    <dbReference type="NCBI Taxonomy" id="154046"/>
    <lineage>
        <taxon>Bacteria</taxon>
        <taxon>Bacillati</taxon>
        <taxon>Bacillota</taxon>
        <taxon>Clostridia</taxon>
        <taxon>Lachnospirales</taxon>
        <taxon>Lachnospiraceae</taxon>
        <taxon>Hungatella</taxon>
    </lineage>
</organism>
<dbReference type="Gene3D" id="1.10.10.60">
    <property type="entry name" value="Homeodomain-like"/>
    <property type="match status" value="2"/>
</dbReference>
<evidence type="ECO:0000313" key="6">
    <source>
        <dbReference type="Proteomes" id="UP000263014"/>
    </source>
</evidence>
<dbReference type="SUPFAM" id="SSF51182">
    <property type="entry name" value="RmlC-like cupins"/>
    <property type="match status" value="1"/>
</dbReference>
<evidence type="ECO:0000256" key="3">
    <source>
        <dbReference type="ARBA" id="ARBA00023163"/>
    </source>
</evidence>
<dbReference type="PANTHER" id="PTHR43280">
    <property type="entry name" value="ARAC-FAMILY TRANSCRIPTIONAL REGULATOR"/>
    <property type="match status" value="1"/>
</dbReference>
<accession>A0A374NW42</accession>
<evidence type="ECO:0000313" key="5">
    <source>
        <dbReference type="EMBL" id="RGI94935.1"/>
    </source>
</evidence>
<keyword evidence="2" id="KW-0238">DNA-binding</keyword>
<dbReference type="SUPFAM" id="SSF51011">
    <property type="entry name" value="Glycosyl hydrolase domain"/>
    <property type="match status" value="1"/>
</dbReference>
<dbReference type="SUPFAM" id="SSF46689">
    <property type="entry name" value="Homeodomain-like"/>
    <property type="match status" value="2"/>
</dbReference>
<dbReference type="EMBL" id="QSON01000037">
    <property type="protein sequence ID" value="RGI94935.1"/>
    <property type="molecule type" value="Genomic_DNA"/>
</dbReference>
<dbReference type="InterPro" id="IPR017853">
    <property type="entry name" value="GH"/>
</dbReference>
<dbReference type="SUPFAM" id="SSF51445">
    <property type="entry name" value="(Trans)glycosidases"/>
    <property type="match status" value="1"/>
</dbReference>
<dbReference type="PANTHER" id="PTHR43280:SF2">
    <property type="entry name" value="HTH-TYPE TRANSCRIPTIONAL REGULATOR EXSA"/>
    <property type="match status" value="1"/>
</dbReference>
<dbReference type="Pfam" id="PF12833">
    <property type="entry name" value="HTH_18"/>
    <property type="match status" value="1"/>
</dbReference>